<dbReference type="OMA" id="ESCYDIC"/>
<evidence type="ECO:0000256" key="3">
    <source>
        <dbReference type="ARBA" id="ARBA00009636"/>
    </source>
</evidence>
<evidence type="ECO:0000256" key="4">
    <source>
        <dbReference type="ARBA" id="ARBA00011747"/>
    </source>
</evidence>
<dbReference type="Pfam" id="PF00091">
    <property type="entry name" value="Tubulin"/>
    <property type="match status" value="1"/>
</dbReference>
<evidence type="ECO:0000256" key="14">
    <source>
        <dbReference type="ARBA" id="ARBA00049117"/>
    </source>
</evidence>
<comment type="caution">
    <text evidence="18">The sequence shown here is derived from an EMBL/GenBank/DDBJ whole genome shotgun (WGS) entry which is preliminary data.</text>
</comment>
<keyword evidence="6 15" id="KW-0493">Microtubule</keyword>
<evidence type="ECO:0000256" key="8">
    <source>
        <dbReference type="ARBA" id="ARBA00022741"/>
    </source>
</evidence>
<evidence type="ECO:0000256" key="9">
    <source>
        <dbReference type="ARBA" id="ARBA00022801"/>
    </source>
</evidence>
<evidence type="ECO:0000256" key="1">
    <source>
        <dbReference type="ARBA" id="ARBA00001946"/>
    </source>
</evidence>
<evidence type="ECO:0000259" key="16">
    <source>
        <dbReference type="SMART" id="SM00864"/>
    </source>
</evidence>
<dbReference type="InterPro" id="IPR037103">
    <property type="entry name" value="Tubulin/FtsZ-like_C"/>
</dbReference>
<keyword evidence="7" id="KW-0479">Metal-binding</keyword>
<comment type="catalytic activity">
    <reaction evidence="14">
        <text>GTP + H2O = GDP + phosphate + H(+)</text>
        <dbReference type="Rhea" id="RHEA:19669"/>
        <dbReference type="ChEBI" id="CHEBI:15377"/>
        <dbReference type="ChEBI" id="CHEBI:15378"/>
        <dbReference type="ChEBI" id="CHEBI:37565"/>
        <dbReference type="ChEBI" id="CHEBI:43474"/>
        <dbReference type="ChEBI" id="CHEBI:58189"/>
    </reaction>
    <physiologicalReaction direction="left-to-right" evidence="14">
        <dbReference type="Rhea" id="RHEA:19670"/>
    </physiologicalReaction>
</comment>
<organism evidence="18 19">
    <name type="scientific">Entamoeba histolytica</name>
    <dbReference type="NCBI Taxonomy" id="5759"/>
    <lineage>
        <taxon>Eukaryota</taxon>
        <taxon>Amoebozoa</taxon>
        <taxon>Evosea</taxon>
        <taxon>Archamoebae</taxon>
        <taxon>Mastigamoebida</taxon>
        <taxon>Entamoebidae</taxon>
        <taxon>Entamoeba</taxon>
    </lineage>
</organism>
<dbReference type="SMART" id="SM00864">
    <property type="entry name" value="Tubulin"/>
    <property type="match status" value="1"/>
</dbReference>
<dbReference type="GO" id="GO:0005200">
    <property type="term" value="F:structural constituent of cytoskeleton"/>
    <property type="evidence" value="ECO:0007669"/>
    <property type="project" value="InterPro"/>
</dbReference>
<dbReference type="Gene3D" id="1.10.287.600">
    <property type="entry name" value="Helix hairpin bin"/>
    <property type="match status" value="1"/>
</dbReference>
<keyword evidence="10" id="KW-0460">Magnesium</keyword>
<evidence type="ECO:0000256" key="7">
    <source>
        <dbReference type="ARBA" id="ARBA00022723"/>
    </source>
</evidence>
<dbReference type="Gene3D" id="3.30.1330.20">
    <property type="entry name" value="Tubulin/FtsZ, C-terminal domain"/>
    <property type="match status" value="1"/>
</dbReference>
<dbReference type="PROSITE" id="PS00227">
    <property type="entry name" value="TUBULIN"/>
    <property type="match status" value="1"/>
</dbReference>
<comment type="subunit">
    <text evidence="4 15">Dimer of alpha and beta chains. A typical microtubule is a hollow water-filled tube with an outer diameter of 25 nm and an inner diameter of 15 nM. Alpha-beta heterodimers associate head-to-tail to form protofilaments running lengthwise along the microtubule wall with the beta-tubulin subunit facing the microtubule plus end conferring a structural polarity. Microtubules usually have 13 protofilaments but different protofilament numbers can be found in some organisms and specialized cells.</text>
</comment>
<dbReference type="InterPro" id="IPR002452">
    <property type="entry name" value="Alpha_tubulin"/>
</dbReference>
<comment type="function">
    <text evidence="13 15">Tubulin is the major constituent of microtubules, a cylinder consisting of laterally associated linear protofilaments composed of alpha- and beta-tubulin heterodimers. Microtubules grow by the addition of GTP-tubulin dimers to the microtubule end, where a stabilizing cap forms. Below the cap, tubulin dimers are in GDP-bound state, owing to GTPase activity of alpha-tubulin.</text>
</comment>
<accession>A0A5K1UPW0</accession>
<evidence type="ECO:0000259" key="17">
    <source>
        <dbReference type="SMART" id="SM00865"/>
    </source>
</evidence>
<protein>
    <recommendedName>
        <fullName evidence="15">Tubulin alpha chain</fullName>
    </recommendedName>
</protein>
<gene>
    <name evidence="18" type="ORF">CL6EHI_005950</name>
</gene>
<dbReference type="EMBL" id="BDEQ01000001">
    <property type="protein sequence ID" value="GAT95537.1"/>
    <property type="molecule type" value="Genomic_DNA"/>
</dbReference>
<dbReference type="AlphaFoldDB" id="A0A5K1UPW0"/>
<keyword evidence="8 15" id="KW-0547">Nucleotide-binding</keyword>
<dbReference type="PRINTS" id="PR01162">
    <property type="entry name" value="ALPHATUBULIN"/>
</dbReference>
<dbReference type="FunFam" id="3.40.50.1440:FF:000011">
    <property type="entry name" value="Tubulin alpha chain"/>
    <property type="match status" value="1"/>
</dbReference>
<dbReference type="InterPro" id="IPR036525">
    <property type="entry name" value="Tubulin/FtsZ_GTPase_sf"/>
</dbReference>
<dbReference type="VEuPathDB" id="AmoebaDB:EHI8A_121620"/>
<dbReference type="VEuPathDB" id="AmoebaDB:KM1_210430"/>
<dbReference type="InterPro" id="IPR008280">
    <property type="entry name" value="Tub_FtsZ_C"/>
</dbReference>
<evidence type="ECO:0000313" key="19">
    <source>
        <dbReference type="Proteomes" id="UP000078387"/>
    </source>
</evidence>
<dbReference type="GO" id="GO:0046872">
    <property type="term" value="F:metal ion binding"/>
    <property type="evidence" value="ECO:0007669"/>
    <property type="project" value="UniProtKB-KW"/>
</dbReference>
<dbReference type="Pfam" id="PF03953">
    <property type="entry name" value="Tubulin_C"/>
    <property type="match status" value="1"/>
</dbReference>
<reference evidence="18 19" key="1">
    <citation type="submission" date="2016-05" db="EMBL/GenBank/DDBJ databases">
        <title>First whole genome sequencing of Entamoeba histolytica HM1:IMSS-clone-6.</title>
        <authorList>
            <person name="Mukherjee Avik.K."/>
            <person name="Izumyama S."/>
            <person name="Nakada-Tsukui K."/>
            <person name="Nozaki T."/>
        </authorList>
    </citation>
    <scope>NUCLEOTIDE SEQUENCE [LARGE SCALE GENOMIC DNA]</scope>
    <source>
        <strain evidence="18 19">HM1:IMSS clone 6</strain>
    </source>
</reference>
<evidence type="ECO:0000256" key="12">
    <source>
        <dbReference type="ARBA" id="ARBA00023212"/>
    </source>
</evidence>
<keyword evidence="12" id="KW-0206">Cytoskeleton</keyword>
<dbReference type="SMART" id="SM00865">
    <property type="entry name" value="Tubulin_C"/>
    <property type="match status" value="1"/>
</dbReference>
<dbReference type="GO" id="GO:0007017">
    <property type="term" value="P:microtubule-based process"/>
    <property type="evidence" value="ECO:0007669"/>
    <property type="project" value="InterPro"/>
</dbReference>
<name>A0A5K1UPW0_ENTHI</name>
<dbReference type="GO" id="GO:0005525">
    <property type="term" value="F:GTP binding"/>
    <property type="evidence" value="ECO:0007669"/>
    <property type="project" value="UniProtKB-UniRule"/>
</dbReference>
<keyword evidence="9" id="KW-0378">Hydrolase</keyword>
<dbReference type="SUPFAM" id="SSF55307">
    <property type="entry name" value="Tubulin C-terminal domain-like"/>
    <property type="match status" value="1"/>
</dbReference>
<dbReference type="InterPro" id="IPR018316">
    <property type="entry name" value="Tubulin/FtsZ_2-layer-sand-dom"/>
</dbReference>
<comment type="cofactor">
    <cofactor evidence="1">
        <name>Mg(2+)</name>
        <dbReference type="ChEBI" id="CHEBI:18420"/>
    </cofactor>
</comment>
<dbReference type="GO" id="GO:0005874">
    <property type="term" value="C:microtubule"/>
    <property type="evidence" value="ECO:0007669"/>
    <property type="project" value="UniProtKB-KW"/>
</dbReference>
<dbReference type="InterPro" id="IPR000217">
    <property type="entry name" value="Tubulin"/>
</dbReference>
<dbReference type="GO" id="GO:0016787">
    <property type="term" value="F:hydrolase activity"/>
    <property type="evidence" value="ECO:0007669"/>
    <property type="project" value="UniProtKB-KW"/>
</dbReference>
<dbReference type="Gene3D" id="3.40.50.1440">
    <property type="entry name" value="Tubulin/FtsZ, GTPase domain"/>
    <property type="match status" value="1"/>
</dbReference>
<evidence type="ECO:0000256" key="2">
    <source>
        <dbReference type="ARBA" id="ARBA00004245"/>
    </source>
</evidence>
<evidence type="ECO:0000313" key="18">
    <source>
        <dbReference type="EMBL" id="GAT95537.1"/>
    </source>
</evidence>
<keyword evidence="5" id="KW-0963">Cytoplasm</keyword>
<dbReference type="Proteomes" id="UP000078387">
    <property type="component" value="Unassembled WGS sequence"/>
</dbReference>
<dbReference type="PRINTS" id="PR01161">
    <property type="entry name" value="TUBULIN"/>
</dbReference>
<evidence type="ECO:0000256" key="11">
    <source>
        <dbReference type="ARBA" id="ARBA00023134"/>
    </source>
</evidence>
<sequence length="455" mass="50259">MREVITINIGQAGCQLGNKCWELFCLEHGIQPDGTAIANSNEKRSVITGGIDTAYNAFFQELQNGRHVPRAIFVDTEPTVIDEIKTGEYSGLYHPEHLICGKEDASSNFAKGKTGYEPLLNQTMDAIRKATENCTGLQGFFIYNSVGGGTGSGFTAALCEKLADKYTKKTKLNTVIWPSPKLSSGVVEPYNAVLNTHAMMKFVNCTFMVDNESIYKICQKQLGVHSPSYFHLNQLIAQAMSSITASLRFEGTLNVDLNEFPTNLVPFPRDHFAMMSYAPIVTPEKAIRQTLSVQELTSSLFDPNSLMIQCDDINKGKFMSCCMMYRGDVSSREVNLAVSGIKKQNTVPFVGWCPCSFKCGINSQPATAVPGSSYASTARSACMIANHTAMCQVFQKVNQNFDLMFGKRAFVHHYVGEGMEENEFTDARQDLYELEVDYANLALDNTIEGESMTAQ</sequence>
<comment type="subcellular location">
    <subcellularLocation>
        <location evidence="2">Cytoplasm</location>
        <location evidence="2">Cytoskeleton</location>
    </subcellularLocation>
</comment>
<dbReference type="VEuPathDB" id="AmoebaDB:EHI5A_136790"/>
<dbReference type="VEuPathDB" id="AmoebaDB:EHI5A_163770"/>
<comment type="similarity">
    <text evidence="3 15">Belongs to the tubulin family.</text>
</comment>
<evidence type="ECO:0000256" key="15">
    <source>
        <dbReference type="RuleBase" id="RU000352"/>
    </source>
</evidence>
<dbReference type="VEuPathDB" id="AmoebaDB:EHI_005950"/>
<evidence type="ECO:0000256" key="5">
    <source>
        <dbReference type="ARBA" id="ARBA00022490"/>
    </source>
</evidence>
<evidence type="ECO:0000256" key="6">
    <source>
        <dbReference type="ARBA" id="ARBA00022701"/>
    </source>
</evidence>
<dbReference type="VEuPathDB" id="AmoebaDB:EHI7A_112330"/>
<feature type="domain" description="Tubulin/FtsZ 2-layer sandwich" evidence="17">
    <location>
        <begin position="253"/>
        <end position="399"/>
    </location>
</feature>
<keyword evidence="11 15" id="KW-0342">GTP-binding</keyword>
<dbReference type="InterPro" id="IPR023123">
    <property type="entry name" value="Tubulin_C"/>
</dbReference>
<proteinExistence type="inferred from homology"/>
<dbReference type="SUPFAM" id="SSF52490">
    <property type="entry name" value="Tubulin nucleotide-binding domain-like"/>
    <property type="match status" value="1"/>
</dbReference>
<dbReference type="CDD" id="cd02186">
    <property type="entry name" value="alpha_tubulin"/>
    <property type="match status" value="1"/>
</dbReference>
<dbReference type="PANTHER" id="PTHR11588">
    <property type="entry name" value="TUBULIN"/>
    <property type="match status" value="1"/>
</dbReference>
<dbReference type="InterPro" id="IPR017975">
    <property type="entry name" value="Tubulin_CS"/>
</dbReference>
<dbReference type="InterPro" id="IPR003008">
    <property type="entry name" value="Tubulin_FtsZ_GTPase"/>
</dbReference>
<dbReference type="SMR" id="A0A5K1UPW0"/>
<evidence type="ECO:0000256" key="10">
    <source>
        <dbReference type="ARBA" id="ARBA00022842"/>
    </source>
</evidence>
<evidence type="ECO:0000256" key="13">
    <source>
        <dbReference type="ARBA" id="ARBA00034296"/>
    </source>
</evidence>
<feature type="domain" description="Tubulin/FtsZ GTPase" evidence="16">
    <location>
        <begin position="55"/>
        <end position="251"/>
    </location>
</feature>